<evidence type="ECO:0000313" key="4">
    <source>
        <dbReference type="Proteomes" id="UP001501570"/>
    </source>
</evidence>
<dbReference type="PANTHER" id="PTHR43540">
    <property type="entry name" value="PEROXYUREIDOACRYLATE/UREIDOACRYLATE AMIDOHYDROLASE-RELATED"/>
    <property type="match status" value="1"/>
</dbReference>
<dbReference type="InterPro" id="IPR050272">
    <property type="entry name" value="Isochorismatase-like_hydrls"/>
</dbReference>
<dbReference type="InterPro" id="IPR036380">
    <property type="entry name" value="Isochorismatase-like_sf"/>
</dbReference>
<gene>
    <name evidence="3" type="ORF">GCM10023322_19630</name>
</gene>
<name>A0ABP9RNK7_9ACTN</name>
<protein>
    <submittedName>
        <fullName evidence="3">Cysteine hydrolase</fullName>
    </submittedName>
</protein>
<dbReference type="RefSeq" id="WP_345628109.1">
    <property type="nucleotide sequence ID" value="NZ_BAABJQ010000004.1"/>
</dbReference>
<dbReference type="PANTHER" id="PTHR43540:SF1">
    <property type="entry name" value="ISOCHORISMATASE HYDROLASE"/>
    <property type="match status" value="1"/>
</dbReference>
<sequence length="196" mass="20381">MCRALLVLDMINDVVATEGAFAPAGFPEQVARRDVLPHTAAAVAAARQAGDLVVWVAVGFRPGYLDWPAGSPLFAGLPATGGLARGGWGTRIHSALEVRPEEPVIVKSRVSPFHGTELEQLLRTAGVEEVLLAGVSTDHVVLAAARDAHDRDFTVRVLADCCGSSTAELHEAAVSIMASIAEVTTASAAYSMAQAG</sequence>
<dbReference type="Gene3D" id="3.40.50.850">
    <property type="entry name" value="Isochorismatase-like"/>
    <property type="match status" value="1"/>
</dbReference>
<accession>A0ABP9RNK7</accession>
<evidence type="ECO:0000259" key="2">
    <source>
        <dbReference type="Pfam" id="PF00857"/>
    </source>
</evidence>
<dbReference type="SUPFAM" id="SSF52499">
    <property type="entry name" value="Isochorismatase-like hydrolases"/>
    <property type="match status" value="1"/>
</dbReference>
<proteinExistence type="predicted"/>
<dbReference type="GO" id="GO:0016787">
    <property type="term" value="F:hydrolase activity"/>
    <property type="evidence" value="ECO:0007669"/>
    <property type="project" value="UniProtKB-KW"/>
</dbReference>
<dbReference type="CDD" id="cd00431">
    <property type="entry name" value="cysteine_hydrolases"/>
    <property type="match status" value="1"/>
</dbReference>
<dbReference type="Pfam" id="PF00857">
    <property type="entry name" value="Isochorismatase"/>
    <property type="match status" value="1"/>
</dbReference>
<keyword evidence="4" id="KW-1185">Reference proteome</keyword>
<keyword evidence="1 3" id="KW-0378">Hydrolase</keyword>
<dbReference type="EMBL" id="BAABJQ010000004">
    <property type="protein sequence ID" value="GAA5182499.1"/>
    <property type="molecule type" value="Genomic_DNA"/>
</dbReference>
<comment type="caution">
    <text evidence="3">The sequence shown here is derived from an EMBL/GenBank/DDBJ whole genome shotgun (WGS) entry which is preliminary data.</text>
</comment>
<dbReference type="Proteomes" id="UP001501570">
    <property type="component" value="Unassembled WGS sequence"/>
</dbReference>
<feature type="domain" description="Isochorismatase-like" evidence="2">
    <location>
        <begin position="4"/>
        <end position="186"/>
    </location>
</feature>
<organism evidence="3 4">
    <name type="scientific">Rugosimonospora acidiphila</name>
    <dbReference type="NCBI Taxonomy" id="556531"/>
    <lineage>
        <taxon>Bacteria</taxon>
        <taxon>Bacillati</taxon>
        <taxon>Actinomycetota</taxon>
        <taxon>Actinomycetes</taxon>
        <taxon>Micromonosporales</taxon>
        <taxon>Micromonosporaceae</taxon>
        <taxon>Rugosimonospora</taxon>
    </lineage>
</organism>
<evidence type="ECO:0000313" key="3">
    <source>
        <dbReference type="EMBL" id="GAA5182499.1"/>
    </source>
</evidence>
<dbReference type="InterPro" id="IPR000868">
    <property type="entry name" value="Isochorismatase-like_dom"/>
</dbReference>
<evidence type="ECO:0000256" key="1">
    <source>
        <dbReference type="ARBA" id="ARBA00022801"/>
    </source>
</evidence>
<reference evidence="4" key="1">
    <citation type="journal article" date="2019" name="Int. J. Syst. Evol. Microbiol.">
        <title>The Global Catalogue of Microorganisms (GCM) 10K type strain sequencing project: providing services to taxonomists for standard genome sequencing and annotation.</title>
        <authorList>
            <consortium name="The Broad Institute Genomics Platform"/>
            <consortium name="The Broad Institute Genome Sequencing Center for Infectious Disease"/>
            <person name="Wu L."/>
            <person name="Ma J."/>
        </authorList>
    </citation>
    <scope>NUCLEOTIDE SEQUENCE [LARGE SCALE GENOMIC DNA]</scope>
    <source>
        <strain evidence="4">JCM 18304</strain>
    </source>
</reference>